<comment type="caution">
    <text evidence="2">The sequence shown here is derived from an EMBL/GenBank/DDBJ whole genome shotgun (WGS) entry which is preliminary data.</text>
</comment>
<accession>A0ABS0AM41</accession>
<dbReference type="InterPro" id="IPR000595">
    <property type="entry name" value="cNMP-bd_dom"/>
</dbReference>
<dbReference type="SUPFAM" id="SSF51206">
    <property type="entry name" value="cAMP-binding domain-like"/>
    <property type="match status" value="1"/>
</dbReference>
<protein>
    <submittedName>
        <fullName evidence="2">cAMP-binding protein</fullName>
    </submittedName>
</protein>
<dbReference type="SMART" id="SM00100">
    <property type="entry name" value="cNMP"/>
    <property type="match status" value="1"/>
</dbReference>
<dbReference type="PANTHER" id="PTHR11635:SF152">
    <property type="entry name" value="CAMP-DEPENDENT PROTEIN KINASE TYPE I REGULATORY SUBUNIT-RELATED"/>
    <property type="match status" value="1"/>
</dbReference>
<dbReference type="Pfam" id="PF00027">
    <property type="entry name" value="cNMP_binding"/>
    <property type="match status" value="1"/>
</dbReference>
<gene>
    <name evidence="2" type="ORF">Y5W_00496</name>
</gene>
<dbReference type="Gene3D" id="2.60.120.10">
    <property type="entry name" value="Jelly Rolls"/>
    <property type="match status" value="1"/>
</dbReference>
<dbReference type="InterPro" id="IPR014710">
    <property type="entry name" value="RmlC-like_jellyroll"/>
</dbReference>
<name>A0ABS0AM41_9GAMM</name>
<dbReference type="CDD" id="cd00038">
    <property type="entry name" value="CAP_ED"/>
    <property type="match status" value="1"/>
</dbReference>
<dbReference type="Proteomes" id="UP000662703">
    <property type="component" value="Unassembled WGS sequence"/>
</dbReference>
<dbReference type="PANTHER" id="PTHR11635">
    <property type="entry name" value="CAMP-DEPENDENT PROTEIN KINASE REGULATORY CHAIN"/>
    <property type="match status" value="1"/>
</dbReference>
<dbReference type="EMBL" id="ARXX01000005">
    <property type="protein sequence ID" value="MBF5055202.1"/>
    <property type="molecule type" value="Genomic_DNA"/>
</dbReference>
<keyword evidence="3" id="KW-1185">Reference proteome</keyword>
<dbReference type="InterPro" id="IPR050503">
    <property type="entry name" value="cAMP-dep_PK_reg_su-like"/>
</dbReference>
<evidence type="ECO:0000313" key="3">
    <source>
        <dbReference type="Proteomes" id="UP000662703"/>
    </source>
</evidence>
<dbReference type="PROSITE" id="PS50042">
    <property type="entry name" value="CNMP_BINDING_3"/>
    <property type="match status" value="1"/>
</dbReference>
<reference evidence="2 3" key="1">
    <citation type="submission" date="2012-09" db="EMBL/GenBank/DDBJ databases">
        <title>Genome Sequence of alkane-degrading Bacterium Alcanivorax sp. 521-1.</title>
        <authorList>
            <person name="Lai Q."/>
            <person name="Shao Z."/>
        </authorList>
    </citation>
    <scope>NUCLEOTIDE SEQUENCE [LARGE SCALE GENOMIC DNA]</scope>
    <source>
        <strain evidence="2 3">521-1</strain>
    </source>
</reference>
<dbReference type="PRINTS" id="PR00103">
    <property type="entry name" value="CAMPKINASE"/>
</dbReference>
<feature type="domain" description="Cyclic nucleotide-binding" evidence="1">
    <location>
        <begin position="130"/>
        <end position="246"/>
    </location>
</feature>
<dbReference type="InterPro" id="IPR018490">
    <property type="entry name" value="cNMP-bd_dom_sf"/>
</dbReference>
<evidence type="ECO:0000313" key="2">
    <source>
        <dbReference type="EMBL" id="MBF5055202.1"/>
    </source>
</evidence>
<dbReference type="RefSeq" id="WP_194864064.1">
    <property type="nucleotide sequence ID" value="NZ_ARXX01000005.1"/>
</dbReference>
<proteinExistence type="predicted"/>
<sequence>MIPLGEPIDGLTGLARQYKRLGHDLIHDLSAEADTLSLTAGHDARDQGWRHDRLYVVRGGALMACYQGRRLLIWDEGDVILPDPEDGLTYQTDGAVLLSGYHYPTVLDELLGDPARARRWSELLVTRQALFARLLAARIPEDAHARSRFAYFHPGDDLVRQGEPADGVYNLFEGEAEVLVDGVAVGRVGAGEVIGAIAMLTGAPRGATVRALGRCAAVKVPADQFQSLIRSNPTMILGLMTDMARQITDLNGQVVALNPPPRPARSTS</sequence>
<evidence type="ECO:0000259" key="1">
    <source>
        <dbReference type="PROSITE" id="PS50042"/>
    </source>
</evidence>
<organism evidence="2 3">
    <name type="scientific">Alloalcanivorax profundimaris</name>
    <dbReference type="NCBI Taxonomy" id="2735259"/>
    <lineage>
        <taxon>Bacteria</taxon>
        <taxon>Pseudomonadati</taxon>
        <taxon>Pseudomonadota</taxon>
        <taxon>Gammaproteobacteria</taxon>
        <taxon>Oceanospirillales</taxon>
        <taxon>Alcanivoracaceae</taxon>
        <taxon>Alloalcanivorax</taxon>
    </lineage>
</organism>